<dbReference type="Proteomes" id="UP001149411">
    <property type="component" value="Unassembled WGS sequence"/>
</dbReference>
<dbReference type="Pfam" id="PF00344">
    <property type="entry name" value="SecY"/>
    <property type="match status" value="1"/>
</dbReference>
<gene>
    <name evidence="10 15" type="primary">secY</name>
    <name evidence="15" type="ORF">EGH25_04290</name>
</gene>
<keyword evidence="3 10" id="KW-0813">Transport</keyword>
<keyword evidence="8 10" id="KW-0811">Translocation</keyword>
<dbReference type="EMBL" id="RKLV01000003">
    <property type="protein sequence ID" value="MCX2818572.1"/>
    <property type="molecule type" value="Genomic_DNA"/>
</dbReference>
<dbReference type="InterPro" id="IPR019561">
    <property type="entry name" value="Translocon_Sec61/SecY_plug_dom"/>
</dbReference>
<comment type="subcellular location">
    <subcellularLocation>
        <location evidence="10">Cell membrane</location>
        <topology evidence="10">Multi-pass membrane protein</topology>
    </subcellularLocation>
    <subcellularLocation>
        <location evidence="1">Endomembrane system</location>
        <topology evidence="1">Multi-pass membrane protein</topology>
    </subcellularLocation>
    <subcellularLocation>
        <location evidence="12">Membrane</location>
        <topology evidence="12">Multi-pass membrane protein</topology>
    </subcellularLocation>
</comment>
<evidence type="ECO:0000259" key="14">
    <source>
        <dbReference type="Pfam" id="PF10559"/>
    </source>
</evidence>
<evidence type="ECO:0000256" key="10">
    <source>
        <dbReference type="HAMAP-Rule" id="MF_01465"/>
    </source>
</evidence>
<dbReference type="AlphaFoldDB" id="A0A9Q4GGD1"/>
<feature type="transmembrane region" description="Helical" evidence="10">
    <location>
        <begin position="237"/>
        <end position="263"/>
    </location>
</feature>
<dbReference type="InterPro" id="IPR030659">
    <property type="entry name" value="SecY_CS"/>
</dbReference>
<feature type="transmembrane region" description="Helical" evidence="10">
    <location>
        <begin position="111"/>
        <end position="134"/>
    </location>
</feature>
<evidence type="ECO:0000256" key="11">
    <source>
        <dbReference type="RuleBase" id="RU000537"/>
    </source>
</evidence>
<accession>A0A9Q4GGD1</accession>
<evidence type="ECO:0000256" key="5">
    <source>
        <dbReference type="ARBA" id="ARBA00022692"/>
    </source>
</evidence>
<proteinExistence type="inferred from homology"/>
<evidence type="ECO:0000256" key="2">
    <source>
        <dbReference type="ARBA" id="ARBA00005751"/>
    </source>
</evidence>
<keyword evidence="4 10" id="KW-1003">Cell membrane</keyword>
<keyword evidence="6 10" id="KW-0653">Protein transport</keyword>
<organism evidence="15 16">
    <name type="scientific">Halorutilus salinus</name>
    <dbReference type="NCBI Taxonomy" id="2487751"/>
    <lineage>
        <taxon>Archaea</taxon>
        <taxon>Methanobacteriati</taxon>
        <taxon>Methanobacteriota</taxon>
        <taxon>Stenosarchaea group</taxon>
        <taxon>Halobacteria</taxon>
        <taxon>Halorutilales</taxon>
        <taxon>Halorutilaceae</taxon>
        <taxon>Halorutilus</taxon>
    </lineage>
</organism>
<dbReference type="Pfam" id="PF10559">
    <property type="entry name" value="Plug_translocon"/>
    <property type="match status" value="1"/>
</dbReference>
<evidence type="ECO:0000256" key="1">
    <source>
        <dbReference type="ARBA" id="ARBA00004127"/>
    </source>
</evidence>
<feature type="domain" description="Translocon Sec61/SecY plug" evidence="14">
    <location>
        <begin position="38"/>
        <end position="70"/>
    </location>
</feature>
<dbReference type="HAMAP" id="MF_01465">
    <property type="entry name" value="SecY"/>
    <property type="match status" value="1"/>
</dbReference>
<comment type="caution">
    <text evidence="15">The sequence shown here is derived from an EMBL/GenBank/DDBJ whole genome shotgun (WGS) entry which is preliminary data.</text>
</comment>
<dbReference type="NCBIfam" id="TIGR00967">
    <property type="entry name" value="3a0501s007"/>
    <property type="match status" value="1"/>
</dbReference>
<dbReference type="GO" id="GO:0006605">
    <property type="term" value="P:protein targeting"/>
    <property type="evidence" value="ECO:0007669"/>
    <property type="project" value="UniProtKB-UniRule"/>
</dbReference>
<name>A0A9Q4GGD1_9EURY</name>
<dbReference type="RefSeq" id="WP_266086413.1">
    <property type="nucleotide sequence ID" value="NZ_RKLV01000003.1"/>
</dbReference>
<evidence type="ECO:0000256" key="7">
    <source>
        <dbReference type="ARBA" id="ARBA00022989"/>
    </source>
</evidence>
<evidence type="ECO:0000256" key="8">
    <source>
        <dbReference type="ARBA" id="ARBA00023010"/>
    </source>
</evidence>
<evidence type="ECO:0000313" key="16">
    <source>
        <dbReference type="Proteomes" id="UP001149411"/>
    </source>
</evidence>
<dbReference type="GO" id="GO:0012505">
    <property type="term" value="C:endomembrane system"/>
    <property type="evidence" value="ECO:0007669"/>
    <property type="project" value="UniProtKB-SubCell"/>
</dbReference>
<feature type="transmembrane region" description="Helical" evidence="10">
    <location>
        <begin position="424"/>
        <end position="443"/>
    </location>
</feature>
<dbReference type="InterPro" id="IPR026593">
    <property type="entry name" value="SecY"/>
</dbReference>
<keyword evidence="9 10" id="KW-0472">Membrane</keyword>
<feature type="transmembrane region" description="Helical" evidence="10">
    <location>
        <begin position="71"/>
        <end position="90"/>
    </location>
</feature>
<protein>
    <recommendedName>
        <fullName evidence="10 11">Protein translocase subunit SecY</fullName>
    </recommendedName>
    <alternativeName>
        <fullName evidence="10">Protein transport protein SEC61 subunit alpha homolog</fullName>
    </alternativeName>
</protein>
<evidence type="ECO:0000313" key="15">
    <source>
        <dbReference type="EMBL" id="MCX2818572.1"/>
    </source>
</evidence>
<comment type="caution">
    <text evidence="10">Lacks conserved residue(s) required for the propagation of feature annotation.</text>
</comment>
<comment type="similarity">
    <text evidence="2 10 13">Belongs to the SecY/SEC61-alpha family.</text>
</comment>
<dbReference type="Gene3D" id="1.10.3370.10">
    <property type="entry name" value="SecY subunit domain"/>
    <property type="match status" value="1"/>
</dbReference>
<dbReference type="SUPFAM" id="SSF103491">
    <property type="entry name" value="Preprotein translocase SecY subunit"/>
    <property type="match status" value="1"/>
</dbReference>
<keyword evidence="16" id="KW-1185">Reference proteome</keyword>
<evidence type="ECO:0000256" key="4">
    <source>
        <dbReference type="ARBA" id="ARBA00022475"/>
    </source>
</evidence>
<dbReference type="PANTHER" id="PTHR10906">
    <property type="entry name" value="SECY/SEC61-ALPHA FAMILY MEMBER"/>
    <property type="match status" value="1"/>
</dbReference>
<keyword evidence="7 10" id="KW-1133">Transmembrane helix</keyword>
<dbReference type="PRINTS" id="PR00303">
    <property type="entry name" value="SECYTRNLCASE"/>
</dbReference>
<dbReference type="GO" id="GO:0005886">
    <property type="term" value="C:plasma membrane"/>
    <property type="evidence" value="ECO:0007669"/>
    <property type="project" value="UniProtKB-SubCell"/>
</dbReference>
<comment type="function">
    <text evidence="10 11">The central subunit of the protein translocation channel SecYEG. Consists of two halves formed by TMs 1-5 and 6-10. These two domains form a lateral gate at the front which open onto the bilayer between TMs 2 and 7, and are clamped together by SecE at the back. The channel is closed by both a pore ring composed of hydrophobic SecY resides and a short helix (helix 2A) on the extracellular side of the membrane which forms a plug. The plug probably moves laterally to allow the channel to open. The ring and the pore may move independently.</text>
</comment>
<dbReference type="PIRSF" id="PIRSF004557">
    <property type="entry name" value="SecY"/>
    <property type="match status" value="1"/>
</dbReference>
<evidence type="ECO:0000256" key="12">
    <source>
        <dbReference type="RuleBase" id="RU003484"/>
    </source>
</evidence>
<dbReference type="GO" id="GO:0065002">
    <property type="term" value="P:intracellular protein transmembrane transport"/>
    <property type="evidence" value="ECO:0007669"/>
    <property type="project" value="UniProtKB-UniRule"/>
</dbReference>
<feature type="transmembrane region" description="Helical" evidence="10">
    <location>
        <begin position="146"/>
        <end position="165"/>
    </location>
</feature>
<comment type="subunit">
    <text evidence="10">Component of the Sec protein translocase complex. Heterotrimer consisting of alpha (SecY), beta (SecG) and gamma (SecE) subunits. The heterotrimers can form oligomers, although 1 heterotrimer is thought to be able to translocate proteins. Interacts with the ribosome. May interact with SecDF, and other proteins may be involved.</text>
</comment>
<dbReference type="PROSITE" id="PS00755">
    <property type="entry name" value="SECY_1"/>
    <property type="match status" value="1"/>
</dbReference>
<evidence type="ECO:0000256" key="3">
    <source>
        <dbReference type="ARBA" id="ARBA00022448"/>
    </source>
</evidence>
<feature type="transmembrane region" description="Helical" evidence="10">
    <location>
        <begin position="363"/>
        <end position="386"/>
    </location>
</feature>
<dbReference type="NCBIfam" id="NF006341">
    <property type="entry name" value="PRK08568.1-5"/>
    <property type="match status" value="1"/>
</dbReference>
<evidence type="ECO:0000256" key="6">
    <source>
        <dbReference type="ARBA" id="ARBA00022927"/>
    </source>
</evidence>
<feature type="transmembrane region" description="Helical" evidence="10">
    <location>
        <begin position="172"/>
        <end position="191"/>
    </location>
</feature>
<feature type="transmembrane region" description="Helical" evidence="10">
    <location>
        <begin position="30"/>
        <end position="51"/>
    </location>
</feature>
<evidence type="ECO:0000256" key="13">
    <source>
        <dbReference type="RuleBase" id="RU004349"/>
    </source>
</evidence>
<dbReference type="InterPro" id="IPR023201">
    <property type="entry name" value="SecY_dom_sf"/>
</dbReference>
<sequence>MGIINVLEPVIVRMPSVKRPKKHVPFRKKLYWTLGVLVLYFALTNVTLYGVNVQGDLFGQFRSVLAGAQGSILHLGIGPIVTASIVLQLLDGSDMLPIDTNEPRGQALYQGLQKLLVVIMAVLTAAPMVASGFLQPATGMGLPPNIMAFVVFLQVALGGVLILYLDEIISQWGVGSGVGLFIIAGISQQIIGGLFDWSMTGGAAGIADLSTGLLFRWYQIFSGGYDPGFALTSGDGFWFLMTYGGQILFVLTTILIFAVVVYAESVRVEVPLSHSRVKGARGRYPVKLIYASVLPLIFVRAIQANIQMVGQIVYSQGFQPAWFAVYEQGQATSGLMYYLTPINSPYDWMWFLPIGPDQATWQILLRLGIDFLVLTIGGAIFAVFWVETADMGPDSVAQNIQQSGMQIPGFRQNPAVVEKVMDRYIPQITVMSGILLGVLAVLANVLGTIGNVTGLGLLLTVSITYKIYEEIAEEQMMEMHPMMRKVFGDE</sequence>
<dbReference type="InterPro" id="IPR002208">
    <property type="entry name" value="SecY/SEC61-alpha"/>
</dbReference>
<keyword evidence="5 10" id="KW-0812">Transmembrane</keyword>
<evidence type="ECO:0000256" key="9">
    <source>
        <dbReference type="ARBA" id="ARBA00023136"/>
    </source>
</evidence>
<dbReference type="PROSITE" id="PS00756">
    <property type="entry name" value="SECY_2"/>
    <property type="match status" value="1"/>
</dbReference>
<reference evidence="15" key="1">
    <citation type="submission" date="2022-09" db="EMBL/GenBank/DDBJ databases">
        <title>Haloadaptaus new haloarchaeum isolated from saline soil.</title>
        <authorList>
            <person name="Duran-Viseras A."/>
            <person name="Sanchez-Porro C."/>
            <person name="Ventosa A."/>
        </authorList>
    </citation>
    <scope>NUCLEOTIDE SEQUENCE</scope>
    <source>
        <strain evidence="15">F3-133</strain>
    </source>
</reference>